<proteinExistence type="predicted"/>
<feature type="transmembrane region" description="Helical" evidence="1">
    <location>
        <begin position="75"/>
        <end position="98"/>
    </location>
</feature>
<keyword evidence="1" id="KW-1133">Transmembrane helix</keyword>
<organism evidence="2 3">
    <name type="scientific">Crucibulum laeve</name>
    <dbReference type="NCBI Taxonomy" id="68775"/>
    <lineage>
        <taxon>Eukaryota</taxon>
        <taxon>Fungi</taxon>
        <taxon>Dikarya</taxon>
        <taxon>Basidiomycota</taxon>
        <taxon>Agaricomycotina</taxon>
        <taxon>Agaricomycetes</taxon>
        <taxon>Agaricomycetidae</taxon>
        <taxon>Agaricales</taxon>
        <taxon>Agaricineae</taxon>
        <taxon>Nidulariaceae</taxon>
        <taxon>Crucibulum</taxon>
    </lineage>
</organism>
<gene>
    <name evidence="2" type="ORF">BDQ12DRAFT_266240</name>
</gene>
<evidence type="ECO:0000313" key="2">
    <source>
        <dbReference type="EMBL" id="TFK35852.1"/>
    </source>
</evidence>
<reference evidence="2 3" key="1">
    <citation type="journal article" date="2019" name="Nat. Ecol. Evol.">
        <title>Megaphylogeny resolves global patterns of mushroom evolution.</title>
        <authorList>
            <person name="Varga T."/>
            <person name="Krizsan K."/>
            <person name="Foldi C."/>
            <person name="Dima B."/>
            <person name="Sanchez-Garcia M."/>
            <person name="Sanchez-Ramirez S."/>
            <person name="Szollosi G.J."/>
            <person name="Szarkandi J.G."/>
            <person name="Papp V."/>
            <person name="Albert L."/>
            <person name="Andreopoulos W."/>
            <person name="Angelini C."/>
            <person name="Antonin V."/>
            <person name="Barry K.W."/>
            <person name="Bougher N.L."/>
            <person name="Buchanan P."/>
            <person name="Buyck B."/>
            <person name="Bense V."/>
            <person name="Catcheside P."/>
            <person name="Chovatia M."/>
            <person name="Cooper J."/>
            <person name="Damon W."/>
            <person name="Desjardin D."/>
            <person name="Finy P."/>
            <person name="Geml J."/>
            <person name="Haridas S."/>
            <person name="Hughes K."/>
            <person name="Justo A."/>
            <person name="Karasinski D."/>
            <person name="Kautmanova I."/>
            <person name="Kiss B."/>
            <person name="Kocsube S."/>
            <person name="Kotiranta H."/>
            <person name="LaButti K.M."/>
            <person name="Lechner B.E."/>
            <person name="Liimatainen K."/>
            <person name="Lipzen A."/>
            <person name="Lukacs Z."/>
            <person name="Mihaltcheva S."/>
            <person name="Morgado L.N."/>
            <person name="Niskanen T."/>
            <person name="Noordeloos M.E."/>
            <person name="Ohm R.A."/>
            <person name="Ortiz-Santana B."/>
            <person name="Ovrebo C."/>
            <person name="Racz N."/>
            <person name="Riley R."/>
            <person name="Savchenko A."/>
            <person name="Shiryaev A."/>
            <person name="Soop K."/>
            <person name="Spirin V."/>
            <person name="Szebenyi C."/>
            <person name="Tomsovsky M."/>
            <person name="Tulloss R.E."/>
            <person name="Uehling J."/>
            <person name="Grigoriev I.V."/>
            <person name="Vagvolgyi C."/>
            <person name="Papp T."/>
            <person name="Martin F.M."/>
            <person name="Miettinen O."/>
            <person name="Hibbett D.S."/>
            <person name="Nagy L.G."/>
        </authorList>
    </citation>
    <scope>NUCLEOTIDE SEQUENCE [LARGE SCALE GENOMIC DNA]</scope>
    <source>
        <strain evidence="2 3">CBS 166.37</strain>
    </source>
</reference>
<keyword evidence="1" id="KW-0812">Transmembrane</keyword>
<dbReference type="EMBL" id="ML213618">
    <property type="protein sequence ID" value="TFK35852.1"/>
    <property type="molecule type" value="Genomic_DNA"/>
</dbReference>
<sequence length="156" mass="18445">MWSTPWSWGKILFILNRYMPFINIPMALNLRRVTTPEMCFQHYRVITWVMFWSMIFSEQVLLLRTVAIWGRQRWIIIFLLCLHIATIVPSIVTTSLFFRSLTYVPINENRYGCKVGESTNTIMVSFVMLLISETSTSFTFYAYSFVVYLFDNSSQS</sequence>
<name>A0A5C3LSV8_9AGAR</name>
<evidence type="ECO:0008006" key="4">
    <source>
        <dbReference type="Google" id="ProtNLM"/>
    </source>
</evidence>
<evidence type="ECO:0000256" key="1">
    <source>
        <dbReference type="SAM" id="Phobius"/>
    </source>
</evidence>
<evidence type="ECO:0000313" key="3">
    <source>
        <dbReference type="Proteomes" id="UP000308652"/>
    </source>
</evidence>
<feature type="transmembrane region" description="Helical" evidence="1">
    <location>
        <begin position="45"/>
        <end position="63"/>
    </location>
</feature>
<keyword evidence="3" id="KW-1185">Reference proteome</keyword>
<dbReference type="AlphaFoldDB" id="A0A5C3LSV8"/>
<dbReference type="OrthoDB" id="3341843at2759"/>
<keyword evidence="1" id="KW-0472">Membrane</keyword>
<accession>A0A5C3LSV8</accession>
<protein>
    <recommendedName>
        <fullName evidence="4">G-protein coupled receptors family 1 profile domain-containing protein</fullName>
    </recommendedName>
</protein>
<dbReference type="Proteomes" id="UP000308652">
    <property type="component" value="Unassembled WGS sequence"/>
</dbReference>
<feature type="transmembrane region" description="Helical" evidence="1">
    <location>
        <begin position="126"/>
        <end position="150"/>
    </location>
</feature>